<feature type="transmembrane region" description="Helical" evidence="8">
    <location>
        <begin position="43"/>
        <end position="63"/>
    </location>
</feature>
<keyword evidence="2 8" id="KW-0813">Transport</keyword>
<comment type="subcellular location">
    <subcellularLocation>
        <location evidence="1 8">Membrane</location>
        <topology evidence="1 8">Multi-pass membrane protein</topology>
    </subcellularLocation>
</comment>
<sequence length="547" mass="61620">MTNRIDIEKNNFKKDQNEEEGIYSEIPKKYSMKSEFRKQFKENLLLAFTILSVIIGVIIGFILRKYTTLTPVQKQYSVFMGEIFLRMLKFLILPLISSSLICGIASLGSANKAANVASKALFYYMSTTFLAVLLGLFLVITIKPGVNNKSKIMNSINQDFLSDRKISPFDTILDLIRNLFPDNLIQMSFVQYESKILPKYKSPLINSSNNFNSTKELDYWYPVPSQRQGINVLGLVMFCLVFGFTISKMEKYGQLLLELFEAINEASIKIISYVMLFSPIGICSLICGSILNMDDPKIVFEKISLYVLTVLLGLIIHGCIILPGIYLIVTKRNIFFFAKNMIEAFLIAIATSSSNATLPVTFKCIEFKNKIPKSISRFVLPVGATINMDGTALYEAIAAIFIAQINNLHLTFVDYMVTSFTATLASIGAAGVPSAGLVTMVIVLSALNLPQTQISLIYAVDWFLDRFRTLVNVWGDSIGAGIVSHLCEEDSQEIKNLEEREDSFSRNLSLIERKRLEKELEESRISRITHVNEGFRLEEHHVNETSL</sequence>
<dbReference type="GO" id="GO:0015175">
    <property type="term" value="F:neutral L-amino acid transmembrane transporter activity"/>
    <property type="evidence" value="ECO:0007669"/>
    <property type="project" value="TreeGrafter"/>
</dbReference>
<proteinExistence type="inferred from homology"/>
<keyword evidence="9" id="KW-0175">Coiled coil</keyword>
<dbReference type="InterPro" id="IPR050746">
    <property type="entry name" value="DAACS"/>
</dbReference>
<reference evidence="10" key="1">
    <citation type="submission" date="2021-02" db="EMBL/GenBank/DDBJ databases">
        <authorList>
            <person name="Nowell W R."/>
        </authorList>
    </citation>
    <scope>NUCLEOTIDE SEQUENCE</scope>
    <source>
        <strain evidence="10">Ploen Becks lab</strain>
    </source>
</reference>
<feature type="transmembrane region" description="Helical" evidence="8">
    <location>
        <begin position="120"/>
        <end position="142"/>
    </location>
</feature>
<keyword evidence="5 8" id="KW-1133">Transmembrane helix</keyword>
<feature type="transmembrane region" description="Helical" evidence="8">
    <location>
        <begin position="229"/>
        <end position="249"/>
    </location>
</feature>
<keyword evidence="11" id="KW-1185">Reference proteome</keyword>
<evidence type="ECO:0000256" key="1">
    <source>
        <dbReference type="ARBA" id="ARBA00004141"/>
    </source>
</evidence>
<dbReference type="Gene3D" id="1.10.3860.10">
    <property type="entry name" value="Sodium:dicarboxylate symporter"/>
    <property type="match status" value="1"/>
</dbReference>
<dbReference type="GO" id="GO:0015501">
    <property type="term" value="F:glutamate:sodium symporter activity"/>
    <property type="evidence" value="ECO:0007669"/>
    <property type="project" value="TreeGrafter"/>
</dbReference>
<organism evidence="10 11">
    <name type="scientific">Brachionus calyciflorus</name>
    <dbReference type="NCBI Taxonomy" id="104777"/>
    <lineage>
        <taxon>Eukaryota</taxon>
        <taxon>Metazoa</taxon>
        <taxon>Spiralia</taxon>
        <taxon>Gnathifera</taxon>
        <taxon>Rotifera</taxon>
        <taxon>Eurotatoria</taxon>
        <taxon>Monogononta</taxon>
        <taxon>Pseudotrocha</taxon>
        <taxon>Ploima</taxon>
        <taxon>Brachionidae</taxon>
        <taxon>Brachionus</taxon>
    </lineage>
</organism>
<feature type="transmembrane region" description="Helical" evidence="8">
    <location>
        <begin position="303"/>
        <end position="329"/>
    </location>
</feature>
<dbReference type="InterPro" id="IPR018107">
    <property type="entry name" value="Na-dicarboxylate_symporter_CS"/>
</dbReference>
<feature type="transmembrane region" description="Helical" evidence="8">
    <location>
        <begin position="378"/>
        <end position="403"/>
    </location>
</feature>
<dbReference type="OrthoDB" id="5877963at2759"/>
<comment type="similarity">
    <text evidence="8">Belongs to the dicarboxylate/amino acid:cation symporter (DAACS) (TC 2.A.23) family.</text>
</comment>
<name>A0A814AKV5_9BILA</name>
<evidence type="ECO:0000256" key="2">
    <source>
        <dbReference type="ARBA" id="ARBA00022448"/>
    </source>
</evidence>
<dbReference type="InterPro" id="IPR036458">
    <property type="entry name" value="Na:dicarbo_symporter_sf"/>
</dbReference>
<evidence type="ECO:0000256" key="3">
    <source>
        <dbReference type="ARBA" id="ARBA00022692"/>
    </source>
</evidence>
<dbReference type="PANTHER" id="PTHR11958:SF63">
    <property type="entry name" value="AMINO ACID TRANSPORTER"/>
    <property type="match status" value="1"/>
</dbReference>
<evidence type="ECO:0000256" key="7">
    <source>
        <dbReference type="ARBA" id="ARBA00023180"/>
    </source>
</evidence>
<dbReference type="SUPFAM" id="SSF118215">
    <property type="entry name" value="Proton glutamate symport protein"/>
    <property type="match status" value="1"/>
</dbReference>
<keyword evidence="4 8" id="KW-0769">Symport</keyword>
<dbReference type="GO" id="GO:0005886">
    <property type="term" value="C:plasma membrane"/>
    <property type="evidence" value="ECO:0007669"/>
    <property type="project" value="TreeGrafter"/>
</dbReference>
<evidence type="ECO:0000256" key="6">
    <source>
        <dbReference type="ARBA" id="ARBA00023136"/>
    </source>
</evidence>
<feature type="transmembrane region" description="Helical" evidence="8">
    <location>
        <begin position="423"/>
        <end position="447"/>
    </location>
</feature>
<evidence type="ECO:0000256" key="5">
    <source>
        <dbReference type="ARBA" id="ARBA00022989"/>
    </source>
</evidence>
<dbReference type="PROSITE" id="PS00714">
    <property type="entry name" value="NA_DICARBOXYL_SYMP_2"/>
    <property type="match status" value="1"/>
</dbReference>
<dbReference type="Proteomes" id="UP000663879">
    <property type="component" value="Unassembled WGS sequence"/>
</dbReference>
<protein>
    <recommendedName>
        <fullName evidence="8">Amino acid transporter</fullName>
    </recommendedName>
</protein>
<dbReference type="Pfam" id="PF00375">
    <property type="entry name" value="SDF"/>
    <property type="match status" value="1"/>
</dbReference>
<comment type="caution">
    <text evidence="10">The sequence shown here is derived from an EMBL/GenBank/DDBJ whole genome shotgun (WGS) entry which is preliminary data.</text>
</comment>
<evidence type="ECO:0000256" key="8">
    <source>
        <dbReference type="RuleBase" id="RU361216"/>
    </source>
</evidence>
<keyword evidence="3 8" id="KW-0812">Transmembrane</keyword>
<keyword evidence="6 8" id="KW-0472">Membrane</keyword>
<evidence type="ECO:0000313" key="11">
    <source>
        <dbReference type="Proteomes" id="UP000663879"/>
    </source>
</evidence>
<evidence type="ECO:0000256" key="4">
    <source>
        <dbReference type="ARBA" id="ARBA00022847"/>
    </source>
</evidence>
<feature type="transmembrane region" description="Helical" evidence="8">
    <location>
        <begin position="270"/>
        <end position="291"/>
    </location>
</feature>
<feature type="transmembrane region" description="Helical" evidence="8">
    <location>
        <begin position="83"/>
        <end position="108"/>
    </location>
</feature>
<evidence type="ECO:0000256" key="9">
    <source>
        <dbReference type="SAM" id="Coils"/>
    </source>
</evidence>
<dbReference type="GO" id="GO:0005313">
    <property type="term" value="F:L-glutamate transmembrane transporter activity"/>
    <property type="evidence" value="ECO:0007669"/>
    <property type="project" value="TreeGrafter"/>
</dbReference>
<dbReference type="PRINTS" id="PR00173">
    <property type="entry name" value="EDTRNSPORT"/>
</dbReference>
<feature type="coiled-coil region" evidence="9">
    <location>
        <begin position="487"/>
        <end position="514"/>
    </location>
</feature>
<dbReference type="PANTHER" id="PTHR11958">
    <property type="entry name" value="SODIUM/DICARBOXYLATE SYMPORTER-RELATED"/>
    <property type="match status" value="1"/>
</dbReference>
<dbReference type="InterPro" id="IPR001991">
    <property type="entry name" value="Na-dicarboxylate_symporter"/>
</dbReference>
<gene>
    <name evidence="10" type="ORF">OXX778_LOCUS12093</name>
</gene>
<accession>A0A814AKV5</accession>
<dbReference type="AlphaFoldDB" id="A0A814AKV5"/>
<keyword evidence="7" id="KW-0325">Glycoprotein</keyword>
<evidence type="ECO:0000313" key="10">
    <source>
        <dbReference type="EMBL" id="CAF0914845.1"/>
    </source>
</evidence>
<dbReference type="EMBL" id="CAJNOC010002138">
    <property type="protein sequence ID" value="CAF0914845.1"/>
    <property type="molecule type" value="Genomic_DNA"/>
</dbReference>